<feature type="region of interest" description="Disordered" evidence="1">
    <location>
        <begin position="108"/>
        <end position="130"/>
    </location>
</feature>
<organism evidence="2 3">
    <name type="scientific">Schizothecium vesticola</name>
    <dbReference type="NCBI Taxonomy" id="314040"/>
    <lineage>
        <taxon>Eukaryota</taxon>
        <taxon>Fungi</taxon>
        <taxon>Dikarya</taxon>
        <taxon>Ascomycota</taxon>
        <taxon>Pezizomycotina</taxon>
        <taxon>Sordariomycetes</taxon>
        <taxon>Sordariomycetidae</taxon>
        <taxon>Sordariales</taxon>
        <taxon>Schizotheciaceae</taxon>
        <taxon>Schizothecium</taxon>
    </lineage>
</organism>
<evidence type="ECO:0000313" key="3">
    <source>
        <dbReference type="Proteomes" id="UP001172155"/>
    </source>
</evidence>
<dbReference type="EMBL" id="JAUKUD010000006">
    <property type="protein sequence ID" value="KAK0740387.1"/>
    <property type="molecule type" value="Genomic_DNA"/>
</dbReference>
<proteinExistence type="predicted"/>
<accession>A0AA40JZC8</accession>
<gene>
    <name evidence="2" type="ORF">B0T18DRAFT_417848</name>
</gene>
<evidence type="ECO:0000313" key="2">
    <source>
        <dbReference type="EMBL" id="KAK0740387.1"/>
    </source>
</evidence>
<comment type="caution">
    <text evidence="2">The sequence shown here is derived from an EMBL/GenBank/DDBJ whole genome shotgun (WGS) entry which is preliminary data.</text>
</comment>
<protein>
    <submittedName>
        <fullName evidence="2">Uncharacterized protein</fullName>
    </submittedName>
</protein>
<name>A0AA40JZC8_9PEZI</name>
<sequence>MEISPDEGGSTFFDADNDSSRNHVLPTIQTNNESESPQNHLQRAFSVTPTSTPTPGSPYLLQTAYRCEAPSCYLNTTFKRSADLERHNSQMHMPEEKDLSASATIISAPDTKTPSTGKTTSETISGTTTRRTCRAEAASTTAAGGVLGPDTPCSVGGGGVAAASGGLIAKPTASSALTVGRGVSLSGSHIGKRQWEGATTRTTGLIRVRLPTYHRVSNARKIPLSILFRPCAKQSGRDDYSALG</sequence>
<reference evidence="2" key="1">
    <citation type="submission" date="2023-06" db="EMBL/GenBank/DDBJ databases">
        <title>Genome-scale phylogeny and comparative genomics of the fungal order Sordariales.</title>
        <authorList>
            <consortium name="Lawrence Berkeley National Laboratory"/>
            <person name="Hensen N."/>
            <person name="Bonometti L."/>
            <person name="Westerberg I."/>
            <person name="Brannstrom I.O."/>
            <person name="Guillou S."/>
            <person name="Cros-Aarteil S."/>
            <person name="Calhoun S."/>
            <person name="Haridas S."/>
            <person name="Kuo A."/>
            <person name="Mondo S."/>
            <person name="Pangilinan J."/>
            <person name="Riley R."/>
            <person name="LaButti K."/>
            <person name="Andreopoulos B."/>
            <person name="Lipzen A."/>
            <person name="Chen C."/>
            <person name="Yanf M."/>
            <person name="Daum C."/>
            <person name="Ng V."/>
            <person name="Clum A."/>
            <person name="Steindorff A."/>
            <person name="Ohm R."/>
            <person name="Martin F."/>
            <person name="Silar P."/>
            <person name="Natvig D."/>
            <person name="Lalanne C."/>
            <person name="Gautier V."/>
            <person name="Ament-velasquez S.L."/>
            <person name="Kruys A."/>
            <person name="Hutchinson M.I."/>
            <person name="Powell A.J."/>
            <person name="Barry K."/>
            <person name="Miller A.N."/>
            <person name="Grigoriev I.V."/>
            <person name="Debuchy R."/>
            <person name="Gladieux P."/>
            <person name="Thoren M.H."/>
            <person name="Johannesson H."/>
        </authorList>
    </citation>
    <scope>NUCLEOTIDE SEQUENCE</scope>
    <source>
        <strain evidence="2">SMH3187-1</strain>
    </source>
</reference>
<keyword evidence="3" id="KW-1185">Reference proteome</keyword>
<feature type="compositionally biased region" description="Low complexity" evidence="1">
    <location>
        <begin position="115"/>
        <end position="130"/>
    </location>
</feature>
<dbReference type="Proteomes" id="UP001172155">
    <property type="component" value="Unassembled WGS sequence"/>
</dbReference>
<dbReference type="AlphaFoldDB" id="A0AA40JZC8"/>
<feature type="region of interest" description="Disordered" evidence="1">
    <location>
        <begin position="1"/>
        <end position="24"/>
    </location>
</feature>
<evidence type="ECO:0000256" key="1">
    <source>
        <dbReference type="SAM" id="MobiDB-lite"/>
    </source>
</evidence>